<dbReference type="InterPro" id="IPR036047">
    <property type="entry name" value="F-box-like_dom_sf"/>
</dbReference>
<dbReference type="Proteomes" id="UP000237631">
    <property type="component" value="Unassembled WGS sequence"/>
</dbReference>
<dbReference type="OrthoDB" id="3649723at2759"/>
<keyword evidence="2" id="KW-1185">Reference proteome</keyword>
<dbReference type="SUPFAM" id="SSF81383">
    <property type="entry name" value="F-box domain"/>
    <property type="match status" value="1"/>
</dbReference>
<accession>A0A2S6C0B2</accession>
<gene>
    <name evidence="1" type="ORF">CBER1_11666</name>
</gene>
<organism evidence="1 2">
    <name type="scientific">Cercospora berteroae</name>
    <dbReference type="NCBI Taxonomy" id="357750"/>
    <lineage>
        <taxon>Eukaryota</taxon>
        <taxon>Fungi</taxon>
        <taxon>Dikarya</taxon>
        <taxon>Ascomycota</taxon>
        <taxon>Pezizomycotina</taxon>
        <taxon>Dothideomycetes</taxon>
        <taxon>Dothideomycetidae</taxon>
        <taxon>Mycosphaerellales</taxon>
        <taxon>Mycosphaerellaceae</taxon>
        <taxon>Cercospora</taxon>
    </lineage>
</organism>
<evidence type="ECO:0000313" key="2">
    <source>
        <dbReference type="Proteomes" id="UP000237631"/>
    </source>
</evidence>
<evidence type="ECO:0000313" key="1">
    <source>
        <dbReference type="EMBL" id="PPJ53149.1"/>
    </source>
</evidence>
<evidence type="ECO:0008006" key="3">
    <source>
        <dbReference type="Google" id="ProtNLM"/>
    </source>
</evidence>
<reference evidence="2" key="1">
    <citation type="journal article" date="2017" name="bioRxiv">
        <title>Conservation of a gene cluster reveals novel cercosporin biosynthetic mechanisms and extends production to the genus Colletotrichum.</title>
        <authorList>
            <person name="de Jonge R."/>
            <person name="Ebert M.K."/>
            <person name="Huitt-Roehl C.R."/>
            <person name="Pal P."/>
            <person name="Suttle J.C."/>
            <person name="Spanner R.E."/>
            <person name="Neubauer J.D."/>
            <person name="Jurick W.M.II."/>
            <person name="Stott K.A."/>
            <person name="Secor G.A."/>
            <person name="Thomma B.P.H.J."/>
            <person name="Van de Peer Y."/>
            <person name="Townsend C.A."/>
            <person name="Bolton M.D."/>
        </authorList>
    </citation>
    <scope>NUCLEOTIDE SEQUENCE [LARGE SCALE GENOMIC DNA]</scope>
    <source>
        <strain evidence="2">CBS538.71</strain>
    </source>
</reference>
<name>A0A2S6C0B2_9PEZI</name>
<sequence>MASAAERALSVAELLERILLSLPTRDILLDQRVSKFWKELVRNSPKLQQALFYQPDYSDTETWTAINWSDIEDDEECLVLEAVTPKAMKEGPESRWHRKFVTGRSNELLLEYIDASLNDIPETGLSKFLIWDHESCTHLLPLGNSSGHQEAERSVPFVVQPRNRKPTDVNFKPSWSGMLLTQPPSTEIEFSNWHSHGDVPRPGVIGNCKSTKGVTVTLMQCYTAWR</sequence>
<dbReference type="AlphaFoldDB" id="A0A2S6C0B2"/>
<comment type="caution">
    <text evidence="1">The sequence shown here is derived from an EMBL/GenBank/DDBJ whole genome shotgun (WGS) entry which is preliminary data.</text>
</comment>
<proteinExistence type="predicted"/>
<dbReference type="EMBL" id="PNEN01001591">
    <property type="protein sequence ID" value="PPJ53149.1"/>
    <property type="molecule type" value="Genomic_DNA"/>
</dbReference>
<protein>
    <recommendedName>
        <fullName evidence="3">F-box domain-containing protein</fullName>
    </recommendedName>
</protein>